<evidence type="ECO:0000313" key="1">
    <source>
        <dbReference type="EMBL" id="KAH7025006.1"/>
    </source>
</evidence>
<dbReference type="GeneID" id="70188923"/>
<sequence>MNFTNVHEAISHAGDLRFGQTTRETTSRALTLDFSESPDDESVPVDNTITVLRQLYAHVLRHPVDFPSVSHTYWYTPEEASCVLLRFLWADFSRTDDIAEAAHARIKQVVVQQLQPEQLTVAGLLDTPLLQTTLWRRPEFALFHRTCFCRSGGDGPRNEGVWQMIPSDRSPHETVYYDGSDELGAVLSCHFQPLMQPLWGILVQYFFGQPVAISVRYHVTQPRSFTELQAVDFTGKTLGPPQGPAMPPQVWVRQFDYRLVAVVRCGDGGEVKDSVRLYSLGGEPVWRDAETWSIGDTPDADYLLFYAVALEGVAQG</sequence>
<dbReference type="AlphaFoldDB" id="A0A9P8XY85"/>
<dbReference type="RefSeq" id="XP_046008554.1">
    <property type="nucleotide sequence ID" value="XM_046159377.1"/>
</dbReference>
<protein>
    <submittedName>
        <fullName evidence="1">Uncharacterized protein</fullName>
    </submittedName>
</protein>
<keyword evidence="2" id="KW-1185">Reference proteome</keyword>
<reference evidence="1" key="1">
    <citation type="journal article" date="2021" name="Nat. Commun.">
        <title>Genetic determinants of endophytism in the Arabidopsis root mycobiome.</title>
        <authorList>
            <person name="Mesny F."/>
            <person name="Miyauchi S."/>
            <person name="Thiergart T."/>
            <person name="Pickel B."/>
            <person name="Atanasova L."/>
            <person name="Karlsson M."/>
            <person name="Huettel B."/>
            <person name="Barry K.W."/>
            <person name="Haridas S."/>
            <person name="Chen C."/>
            <person name="Bauer D."/>
            <person name="Andreopoulos W."/>
            <person name="Pangilinan J."/>
            <person name="LaButti K."/>
            <person name="Riley R."/>
            <person name="Lipzen A."/>
            <person name="Clum A."/>
            <person name="Drula E."/>
            <person name="Henrissat B."/>
            <person name="Kohler A."/>
            <person name="Grigoriev I.V."/>
            <person name="Martin F.M."/>
            <person name="Hacquard S."/>
        </authorList>
    </citation>
    <scope>NUCLEOTIDE SEQUENCE</scope>
    <source>
        <strain evidence="1">MPI-CAGE-CH-0230</strain>
    </source>
</reference>
<dbReference type="Proteomes" id="UP000756346">
    <property type="component" value="Unassembled WGS sequence"/>
</dbReference>
<organism evidence="1 2">
    <name type="scientific">Microdochium trichocladiopsis</name>
    <dbReference type="NCBI Taxonomy" id="1682393"/>
    <lineage>
        <taxon>Eukaryota</taxon>
        <taxon>Fungi</taxon>
        <taxon>Dikarya</taxon>
        <taxon>Ascomycota</taxon>
        <taxon>Pezizomycotina</taxon>
        <taxon>Sordariomycetes</taxon>
        <taxon>Xylariomycetidae</taxon>
        <taxon>Xylariales</taxon>
        <taxon>Microdochiaceae</taxon>
        <taxon>Microdochium</taxon>
    </lineage>
</organism>
<proteinExistence type="predicted"/>
<gene>
    <name evidence="1" type="ORF">B0I36DRAFT_366904</name>
</gene>
<evidence type="ECO:0000313" key="2">
    <source>
        <dbReference type="Proteomes" id="UP000756346"/>
    </source>
</evidence>
<name>A0A9P8XY85_9PEZI</name>
<dbReference type="EMBL" id="JAGTJQ010000009">
    <property type="protein sequence ID" value="KAH7025006.1"/>
    <property type="molecule type" value="Genomic_DNA"/>
</dbReference>
<accession>A0A9P8XY85</accession>
<comment type="caution">
    <text evidence="1">The sequence shown here is derived from an EMBL/GenBank/DDBJ whole genome shotgun (WGS) entry which is preliminary data.</text>
</comment>
<dbReference type="OrthoDB" id="3533179at2759"/>